<name>A0A7X0F7C3_9HYPH</name>
<gene>
    <name evidence="2" type="ORF">GGR00_002114</name>
</gene>
<keyword evidence="3" id="KW-1185">Reference proteome</keyword>
<dbReference type="AlphaFoldDB" id="A0A7X0F7C3"/>
<feature type="transmembrane region" description="Helical" evidence="1">
    <location>
        <begin position="12"/>
        <end position="31"/>
    </location>
</feature>
<organism evidence="2 3">
    <name type="scientific">Aminobacter aganoensis</name>
    <dbReference type="NCBI Taxonomy" id="83264"/>
    <lineage>
        <taxon>Bacteria</taxon>
        <taxon>Pseudomonadati</taxon>
        <taxon>Pseudomonadota</taxon>
        <taxon>Alphaproteobacteria</taxon>
        <taxon>Hyphomicrobiales</taxon>
        <taxon>Phyllobacteriaceae</taxon>
        <taxon>Aminobacter</taxon>
    </lineage>
</organism>
<sequence length="32" mass="3364">MPEANQDSSLLPMLVAGLVLVVFGGIAIMMFV</sequence>
<dbReference type="Proteomes" id="UP000536262">
    <property type="component" value="Unassembled WGS sequence"/>
</dbReference>
<evidence type="ECO:0000313" key="2">
    <source>
        <dbReference type="EMBL" id="MBB6354340.1"/>
    </source>
</evidence>
<keyword evidence="1" id="KW-1133">Transmembrane helix</keyword>
<keyword evidence="1" id="KW-0472">Membrane</keyword>
<keyword evidence="1" id="KW-0812">Transmembrane</keyword>
<reference evidence="2 3" key="1">
    <citation type="submission" date="2020-08" db="EMBL/GenBank/DDBJ databases">
        <title>Genomic Encyclopedia of Type Strains, Phase IV (KMG-IV): sequencing the most valuable type-strain genomes for metagenomic binning, comparative biology and taxonomic classification.</title>
        <authorList>
            <person name="Goeker M."/>
        </authorList>
    </citation>
    <scope>NUCLEOTIDE SEQUENCE [LARGE SCALE GENOMIC DNA]</scope>
    <source>
        <strain evidence="2 3">DSM 7051</strain>
    </source>
</reference>
<accession>A0A7X0F7C3</accession>
<dbReference type="EMBL" id="JACHOU010000003">
    <property type="protein sequence ID" value="MBB6354340.1"/>
    <property type="molecule type" value="Genomic_DNA"/>
</dbReference>
<evidence type="ECO:0000313" key="3">
    <source>
        <dbReference type="Proteomes" id="UP000536262"/>
    </source>
</evidence>
<proteinExistence type="predicted"/>
<comment type="caution">
    <text evidence="2">The sequence shown here is derived from an EMBL/GenBank/DDBJ whole genome shotgun (WGS) entry which is preliminary data.</text>
</comment>
<protein>
    <submittedName>
        <fullName evidence="2">Uncharacterized protein</fullName>
    </submittedName>
</protein>
<evidence type="ECO:0000256" key="1">
    <source>
        <dbReference type="SAM" id="Phobius"/>
    </source>
</evidence>